<dbReference type="InterPro" id="IPR016039">
    <property type="entry name" value="Thiolase-like"/>
</dbReference>
<dbReference type="RefSeq" id="WP_089454155.1">
    <property type="nucleotide sequence ID" value="NZ_NKFA01000032.1"/>
</dbReference>
<dbReference type="InterPro" id="IPR055140">
    <property type="entry name" value="Thiolase_C_2"/>
</dbReference>
<evidence type="ECO:0000259" key="1">
    <source>
        <dbReference type="Pfam" id="PF00108"/>
    </source>
</evidence>
<name>A0A228HUF5_9BURK</name>
<gene>
    <name evidence="3" type="ORF">CFB84_38025</name>
</gene>
<dbReference type="AlphaFoldDB" id="A0A228HUF5"/>
<accession>A0A228HUF5</accession>
<dbReference type="PANTHER" id="PTHR42870">
    <property type="entry name" value="ACETYL-COA C-ACETYLTRANSFERASE"/>
    <property type="match status" value="1"/>
</dbReference>
<comment type="caution">
    <text evidence="3">The sequence shown here is derived from an EMBL/GenBank/DDBJ whole genome shotgun (WGS) entry which is preliminary data.</text>
</comment>
<dbReference type="Proteomes" id="UP000214600">
    <property type="component" value="Unassembled WGS sequence"/>
</dbReference>
<dbReference type="SUPFAM" id="SSF53901">
    <property type="entry name" value="Thiolase-like"/>
    <property type="match status" value="2"/>
</dbReference>
<evidence type="ECO:0000313" key="3">
    <source>
        <dbReference type="EMBL" id="OXI33535.1"/>
    </source>
</evidence>
<evidence type="ECO:0000259" key="2">
    <source>
        <dbReference type="Pfam" id="PF22691"/>
    </source>
</evidence>
<dbReference type="Pfam" id="PF22691">
    <property type="entry name" value="Thiolase_C_1"/>
    <property type="match status" value="1"/>
</dbReference>
<reference evidence="4" key="1">
    <citation type="submission" date="2017-06" db="EMBL/GenBank/DDBJ databases">
        <authorList>
            <person name="LiPuma J."/>
            <person name="Spilker T."/>
        </authorList>
    </citation>
    <scope>NUCLEOTIDE SEQUENCE [LARGE SCALE GENOMIC DNA]</scope>
    <source>
        <strain evidence="4">AU17325</strain>
    </source>
</reference>
<dbReference type="InterPro" id="IPR020616">
    <property type="entry name" value="Thiolase_N"/>
</dbReference>
<dbReference type="PANTHER" id="PTHR42870:SF1">
    <property type="entry name" value="NON-SPECIFIC LIPID-TRANSFER PROTEIN-LIKE 2"/>
    <property type="match status" value="1"/>
</dbReference>
<dbReference type="CDD" id="cd00829">
    <property type="entry name" value="SCP-x_thiolase"/>
    <property type="match status" value="1"/>
</dbReference>
<dbReference type="OrthoDB" id="9785768at2"/>
<dbReference type="EMBL" id="NKFA01000032">
    <property type="protein sequence ID" value="OXI33535.1"/>
    <property type="molecule type" value="Genomic_DNA"/>
</dbReference>
<dbReference type="Pfam" id="PF00108">
    <property type="entry name" value="Thiolase_N"/>
    <property type="match status" value="1"/>
</dbReference>
<organism evidence="3 4">
    <name type="scientific">Burkholderia aenigmatica</name>
    <dbReference type="NCBI Taxonomy" id="2015348"/>
    <lineage>
        <taxon>Bacteria</taxon>
        <taxon>Pseudomonadati</taxon>
        <taxon>Pseudomonadota</taxon>
        <taxon>Betaproteobacteria</taxon>
        <taxon>Burkholderiales</taxon>
        <taxon>Burkholderiaceae</taxon>
        <taxon>Burkholderia</taxon>
        <taxon>Burkholderia cepacia complex</taxon>
    </lineage>
</organism>
<dbReference type="PIRSF" id="PIRSF000429">
    <property type="entry name" value="Ac-CoA_Ac_transf"/>
    <property type="match status" value="1"/>
</dbReference>
<evidence type="ECO:0000313" key="4">
    <source>
        <dbReference type="Proteomes" id="UP000214600"/>
    </source>
</evidence>
<feature type="domain" description="Thiolase C-terminal" evidence="2">
    <location>
        <begin position="284"/>
        <end position="398"/>
    </location>
</feature>
<reference evidence="3 4" key="2">
    <citation type="submission" date="2017-08" db="EMBL/GenBank/DDBJ databases">
        <title>WGS of novel Burkholderia cepaca complex species.</title>
        <authorList>
            <person name="Lipuma J."/>
            <person name="Spilker T."/>
        </authorList>
    </citation>
    <scope>NUCLEOTIDE SEQUENCE [LARGE SCALE GENOMIC DNA]</scope>
    <source>
        <strain evidence="3 4">AU17325</strain>
    </source>
</reference>
<dbReference type="GO" id="GO:0003988">
    <property type="term" value="F:acetyl-CoA C-acyltransferase activity"/>
    <property type="evidence" value="ECO:0007669"/>
    <property type="project" value="UniProtKB-ARBA"/>
</dbReference>
<proteinExistence type="predicted"/>
<dbReference type="InterPro" id="IPR002155">
    <property type="entry name" value="Thiolase"/>
</dbReference>
<dbReference type="Gene3D" id="3.40.47.10">
    <property type="match status" value="1"/>
</dbReference>
<sequence>MTNIYIAGIAMTVFGRHFERSIDDLAREALQGALQDAGCSADAIGAAFYAGITNGPLQGQLSIPGQVVFSKIGIEGIPVFNVENACASGSTAVHLAVQHLRAGASDVALALGAEKMNVADKARSFALFDSGWDVSRVDENFATLAKLGEGIEPPPGSESDRPYSRFMKIYAALCRYHMRTYGTTQRQIAAVSSKNHLHSVHNPYSQFRQPFTIEEVLAAAPITYPITLPMCAPVTDGAAAAILCTEEGLRRLGVDRGRCIRIAASVIRSFTHRRIDEPEKGIGRVAALQAYETAGLGPEDMDVAEVHDASAMGEIIQAENLGLVPFGEGGPAAERGEFTLGGRVPINTSGGLESKGHPLGATGIGQLYELVTQLRGEAGARQVQGARHAIQENGGGLQGVEEAALAIHILSKH</sequence>
<protein>
    <submittedName>
        <fullName evidence="3">Thiolase</fullName>
    </submittedName>
</protein>
<feature type="domain" description="Thiolase N-terminal" evidence="1">
    <location>
        <begin position="5"/>
        <end position="128"/>
    </location>
</feature>